<comment type="similarity">
    <text evidence="1 2">Belongs to the glycosyl hydrolase 12 (cellulase H) family.</text>
</comment>
<comment type="caution">
    <text evidence="4">The sequence shown here is derived from an EMBL/GenBank/DDBJ whole genome shotgun (WGS) entry which is preliminary data.</text>
</comment>
<keyword evidence="3" id="KW-0732">Signal</keyword>
<keyword evidence="2" id="KW-0119">Carbohydrate metabolism</keyword>
<dbReference type="SUPFAM" id="SSF49899">
    <property type="entry name" value="Concanavalin A-like lectins/glucanases"/>
    <property type="match status" value="1"/>
</dbReference>
<protein>
    <submittedName>
        <fullName evidence="4">Xyloglucan-specific endo-beta-1,4-glucanase A</fullName>
    </submittedName>
</protein>
<reference evidence="4 5" key="1">
    <citation type="journal article" date="2014" name="Genome Biol. Evol.">
        <title>The secreted proteins of Achlya hypogyna and Thraustotheca clavata identify the ancestral oomycete secretome and reveal gene acquisitions by horizontal gene transfer.</title>
        <authorList>
            <person name="Misner I."/>
            <person name="Blouin N."/>
            <person name="Leonard G."/>
            <person name="Richards T.A."/>
            <person name="Lane C.E."/>
        </authorList>
    </citation>
    <scope>NUCLEOTIDE SEQUENCE [LARGE SCALE GENOMIC DNA]</scope>
    <source>
        <strain evidence="4 5">ATCC 34112</strain>
    </source>
</reference>
<dbReference type="AlphaFoldDB" id="A0A1V9ZXX6"/>
<dbReference type="Proteomes" id="UP000243217">
    <property type="component" value="Unassembled WGS sequence"/>
</dbReference>
<keyword evidence="2" id="KW-0378">Hydrolase</keyword>
<dbReference type="Pfam" id="PF01670">
    <property type="entry name" value="Glyco_hydro_12"/>
    <property type="match status" value="1"/>
</dbReference>
<keyword evidence="2" id="KW-0326">Glycosidase</keyword>
<gene>
    <name evidence="4" type="ORF">THRCLA_21321</name>
</gene>
<dbReference type="PANTHER" id="PTHR34002:SF9">
    <property type="entry name" value="XYLOGLUCAN-SPECIFIC ENDO-BETA-1,4-GLUCANASE A"/>
    <property type="match status" value="1"/>
</dbReference>
<dbReference type="GO" id="GO:0000272">
    <property type="term" value="P:polysaccharide catabolic process"/>
    <property type="evidence" value="ECO:0007669"/>
    <property type="project" value="UniProtKB-KW"/>
</dbReference>
<evidence type="ECO:0000256" key="3">
    <source>
        <dbReference type="SAM" id="SignalP"/>
    </source>
</evidence>
<dbReference type="EMBL" id="JNBS01001075">
    <property type="protein sequence ID" value="OQS02801.1"/>
    <property type="molecule type" value="Genomic_DNA"/>
</dbReference>
<dbReference type="InterPro" id="IPR002594">
    <property type="entry name" value="GH12"/>
</dbReference>
<proteinExistence type="inferred from homology"/>
<dbReference type="InterPro" id="IPR013319">
    <property type="entry name" value="GH11/12"/>
</dbReference>
<dbReference type="STRING" id="74557.A0A1V9ZXX6"/>
<dbReference type="Gene3D" id="2.60.120.180">
    <property type="match status" value="1"/>
</dbReference>
<keyword evidence="2" id="KW-0624">Polysaccharide degradation</keyword>
<evidence type="ECO:0000256" key="1">
    <source>
        <dbReference type="ARBA" id="ARBA00005519"/>
    </source>
</evidence>
<dbReference type="PANTHER" id="PTHR34002">
    <property type="entry name" value="BLR1656 PROTEIN"/>
    <property type="match status" value="1"/>
</dbReference>
<feature type="chain" id="PRO_5012596577" evidence="3">
    <location>
        <begin position="19"/>
        <end position="239"/>
    </location>
</feature>
<dbReference type="InterPro" id="IPR013320">
    <property type="entry name" value="ConA-like_dom_sf"/>
</dbReference>
<dbReference type="OrthoDB" id="95118at2759"/>
<evidence type="ECO:0000313" key="5">
    <source>
        <dbReference type="Proteomes" id="UP000243217"/>
    </source>
</evidence>
<name>A0A1V9ZXX6_9STRA</name>
<dbReference type="GO" id="GO:0008810">
    <property type="term" value="F:cellulase activity"/>
    <property type="evidence" value="ECO:0007669"/>
    <property type="project" value="InterPro"/>
</dbReference>
<evidence type="ECO:0000313" key="4">
    <source>
        <dbReference type="EMBL" id="OQS02801.1"/>
    </source>
</evidence>
<keyword evidence="5" id="KW-1185">Reference proteome</keyword>
<accession>A0A1V9ZXX6</accession>
<feature type="signal peptide" evidence="3">
    <location>
        <begin position="1"/>
        <end position="18"/>
    </location>
</feature>
<organism evidence="4 5">
    <name type="scientific">Thraustotheca clavata</name>
    <dbReference type="NCBI Taxonomy" id="74557"/>
    <lineage>
        <taxon>Eukaryota</taxon>
        <taxon>Sar</taxon>
        <taxon>Stramenopiles</taxon>
        <taxon>Oomycota</taxon>
        <taxon>Saprolegniomycetes</taxon>
        <taxon>Saprolegniales</taxon>
        <taxon>Achlyaceae</taxon>
        <taxon>Thraustotheca</taxon>
    </lineage>
</organism>
<evidence type="ECO:0000256" key="2">
    <source>
        <dbReference type="RuleBase" id="RU361163"/>
    </source>
</evidence>
<sequence>MKGLFATTLAAIAATASAGDFCGQWDTATVGKYIIYNNLWGKDGASSGNQCTGVTSSNGDNIAWHTNWSWQGGFAQVKSYANANLVFTPKQLSAIHSIPTTWKWQIKHSGPIVADISYDLFTKPYPSANDNAYEIMIWLSALGGAGPISSTGSPIASVAVAGVPFKLYKGMNGKTTVYSFVAHKSATNFNADLNDFFKYLIKSQGFPSSQYLTTVQAGTEPFSGTDVKLTTSSYSVSVN</sequence>